<feature type="domain" description="Thiaminase-2/PQQC" evidence="1">
    <location>
        <begin position="13"/>
        <end position="54"/>
    </location>
</feature>
<dbReference type="Gene3D" id="1.20.910.10">
    <property type="entry name" value="Heme oxygenase-like"/>
    <property type="match status" value="1"/>
</dbReference>
<proteinExistence type="predicted"/>
<organism evidence="2">
    <name type="scientific">marine metagenome</name>
    <dbReference type="NCBI Taxonomy" id="408172"/>
    <lineage>
        <taxon>unclassified sequences</taxon>
        <taxon>metagenomes</taxon>
        <taxon>ecological metagenomes</taxon>
    </lineage>
</organism>
<evidence type="ECO:0000259" key="1">
    <source>
        <dbReference type="Pfam" id="PF03070"/>
    </source>
</evidence>
<dbReference type="SUPFAM" id="SSF48613">
    <property type="entry name" value="Heme oxygenase-like"/>
    <property type="match status" value="1"/>
</dbReference>
<gene>
    <name evidence="2" type="ORF">METZ01_LOCUS59719</name>
</gene>
<name>A0A381SS64_9ZZZZ</name>
<dbReference type="EMBL" id="UINC01003500">
    <property type="protein sequence ID" value="SVA06865.1"/>
    <property type="molecule type" value="Genomic_DNA"/>
</dbReference>
<evidence type="ECO:0000313" key="2">
    <source>
        <dbReference type="EMBL" id="SVA06865.1"/>
    </source>
</evidence>
<sequence length="232" mass="27286">MKFIEECKSFAGPVWESYLHHPWIEAMFAGDLSDERFEYWLIQDLPYLSTNIAEIAFPKVPPHNKWEELQREYKIRSGETRVELRTLERVGDFAKTRWAARPWRDGIINFWIRTAYEGTFGDICCATYVCDAFSHTFGERYMLEKPTGLSELQVEWIEQWIDPFHEKIRAVTEEAINEYGEQTTDYERDKMRWLFLRGTQYQIGTFDAAWNLSDPWPGEGEETGVIAGSPNS</sequence>
<protein>
    <recommendedName>
        <fullName evidence="1">Thiaminase-2/PQQC domain-containing protein</fullName>
    </recommendedName>
</protein>
<accession>A0A381SS64</accession>
<dbReference type="InterPro" id="IPR004305">
    <property type="entry name" value="Thiaminase-2/PQQC"/>
</dbReference>
<dbReference type="AlphaFoldDB" id="A0A381SS64"/>
<reference evidence="2" key="1">
    <citation type="submission" date="2018-05" db="EMBL/GenBank/DDBJ databases">
        <authorList>
            <person name="Lanie J.A."/>
            <person name="Ng W.-L."/>
            <person name="Kazmierczak K.M."/>
            <person name="Andrzejewski T.M."/>
            <person name="Davidsen T.M."/>
            <person name="Wayne K.J."/>
            <person name="Tettelin H."/>
            <person name="Glass J.I."/>
            <person name="Rusch D."/>
            <person name="Podicherti R."/>
            <person name="Tsui H.-C.T."/>
            <person name="Winkler M.E."/>
        </authorList>
    </citation>
    <scope>NUCLEOTIDE SEQUENCE</scope>
</reference>
<dbReference type="InterPro" id="IPR016084">
    <property type="entry name" value="Haem_Oase-like_multi-hlx"/>
</dbReference>
<dbReference type="Pfam" id="PF03070">
    <property type="entry name" value="TENA_THI-4"/>
    <property type="match status" value="1"/>
</dbReference>